<feature type="region of interest" description="Disordered" evidence="1">
    <location>
        <begin position="215"/>
        <end position="235"/>
    </location>
</feature>
<dbReference type="Gene3D" id="1.20.140.30">
    <property type="entry name" value="MOB kinase activator"/>
    <property type="match status" value="1"/>
</dbReference>
<organism evidence="2">
    <name type="scientific">Haptolina ericina</name>
    <dbReference type="NCBI Taxonomy" id="156174"/>
    <lineage>
        <taxon>Eukaryota</taxon>
        <taxon>Haptista</taxon>
        <taxon>Haptophyta</taxon>
        <taxon>Prymnesiophyceae</taxon>
        <taxon>Prymnesiales</taxon>
        <taxon>Prymnesiaceae</taxon>
        <taxon>Haptolina</taxon>
    </lineage>
</organism>
<dbReference type="InterPro" id="IPR036703">
    <property type="entry name" value="MOB_kinase_act_sf"/>
</dbReference>
<gene>
    <name evidence="2" type="ORF">HERI1096_LOCUS3194</name>
</gene>
<accession>A0A7S3ESD1</accession>
<protein>
    <submittedName>
        <fullName evidence="2">Uncharacterized protein</fullName>
    </submittedName>
</protein>
<proteinExistence type="predicted"/>
<evidence type="ECO:0000256" key="1">
    <source>
        <dbReference type="SAM" id="MobiDB-lite"/>
    </source>
</evidence>
<dbReference type="SMART" id="SM01388">
    <property type="entry name" value="Mob1_phocein"/>
    <property type="match status" value="1"/>
</dbReference>
<dbReference type="Pfam" id="PF03637">
    <property type="entry name" value="Mob1_phocein"/>
    <property type="match status" value="1"/>
</dbReference>
<reference evidence="2" key="1">
    <citation type="submission" date="2021-01" db="EMBL/GenBank/DDBJ databases">
        <authorList>
            <person name="Corre E."/>
            <person name="Pelletier E."/>
            <person name="Niang G."/>
            <person name="Scheremetjew M."/>
            <person name="Finn R."/>
            <person name="Kale V."/>
            <person name="Holt S."/>
            <person name="Cochrane G."/>
            <person name="Meng A."/>
            <person name="Brown T."/>
            <person name="Cohen L."/>
        </authorList>
    </citation>
    <scope>NUCLEOTIDE SEQUENCE</scope>
    <source>
        <strain evidence="2">CCMP281</strain>
    </source>
</reference>
<evidence type="ECO:0000313" key="2">
    <source>
        <dbReference type="EMBL" id="CAE0102537.1"/>
    </source>
</evidence>
<sequence>MHIGFDMNRAKTFRPLRQHSGGTLRLHRLSRSTLGTSNLRAAVALPEGEDVREWISALTIDFFNDINMVFAVAADACTELSCPIMNAGPKIQYKWADGVMKQPTQVSAPKYVDLLMAWVQSQLDDQALFPTKPGDPFPDDFMPRARNVYRRLFRVYAHVFHQHYETIVSNAFEPHLNTCFKHFFYFVLEFDLIQKEELRPLQELIDKLIEEDEVKHASKPAATPAIAPGATPTPT</sequence>
<feature type="compositionally biased region" description="Low complexity" evidence="1">
    <location>
        <begin position="220"/>
        <end position="235"/>
    </location>
</feature>
<dbReference type="PANTHER" id="PTHR22599">
    <property type="entry name" value="MPS ONE BINDER KINASE ACTIVATOR-LIKE MOB"/>
    <property type="match status" value="1"/>
</dbReference>
<name>A0A7S3ESD1_9EUKA</name>
<dbReference type="EMBL" id="HBHX01005891">
    <property type="protein sequence ID" value="CAE0102537.1"/>
    <property type="molecule type" value="Transcribed_RNA"/>
</dbReference>
<dbReference type="SUPFAM" id="SSF101152">
    <property type="entry name" value="Mob1/phocein"/>
    <property type="match status" value="1"/>
</dbReference>
<dbReference type="InterPro" id="IPR005301">
    <property type="entry name" value="MOB_kinase_act_fam"/>
</dbReference>
<dbReference type="AlphaFoldDB" id="A0A7S3ESD1"/>